<dbReference type="GO" id="GO:0003887">
    <property type="term" value="F:DNA-directed DNA polymerase activity"/>
    <property type="evidence" value="ECO:0007669"/>
    <property type="project" value="EnsemblFungi"/>
</dbReference>
<evidence type="ECO:0000313" key="11">
    <source>
        <dbReference type="Proteomes" id="UP000006310"/>
    </source>
</evidence>
<organism evidence="10 11">
    <name type="scientific">Huiozyma naganishii (strain ATCC MYA-139 / BCRC 22969 / CBS 8797 / KCTC 17520 / NBRC 10181 / NCYC 3082 / Yp74L-3)</name>
    <name type="common">Yeast</name>
    <name type="synonym">Kazachstania naganishii</name>
    <dbReference type="NCBI Taxonomy" id="1071383"/>
    <lineage>
        <taxon>Eukaryota</taxon>
        <taxon>Fungi</taxon>
        <taxon>Dikarya</taxon>
        <taxon>Ascomycota</taxon>
        <taxon>Saccharomycotina</taxon>
        <taxon>Saccharomycetes</taxon>
        <taxon>Saccharomycetales</taxon>
        <taxon>Saccharomycetaceae</taxon>
        <taxon>Huiozyma</taxon>
    </lineage>
</organism>
<dbReference type="InterPro" id="IPR054300">
    <property type="entry name" value="OB_DPOA2"/>
</dbReference>
<evidence type="ECO:0000259" key="8">
    <source>
        <dbReference type="Pfam" id="PF04042"/>
    </source>
</evidence>
<evidence type="ECO:0000256" key="7">
    <source>
        <dbReference type="SAM" id="MobiDB-lite"/>
    </source>
</evidence>
<name>J7RPA8_HUIN7</name>
<evidence type="ECO:0000256" key="3">
    <source>
        <dbReference type="ARBA" id="ARBA00018596"/>
    </source>
</evidence>
<evidence type="ECO:0000256" key="2">
    <source>
        <dbReference type="ARBA" id="ARBA00007299"/>
    </source>
</evidence>
<evidence type="ECO:0000313" key="10">
    <source>
        <dbReference type="EMBL" id="CCK71503.1"/>
    </source>
</evidence>
<keyword evidence="11" id="KW-1185">Reference proteome</keyword>
<comment type="function">
    <text evidence="6">Accessory subunit of the DNA polymerase alpha complex (also known as the alpha DNA polymerase-primase complex) which plays an essential role in the initiation of DNA synthesis.</text>
</comment>
<protein>
    <recommendedName>
        <fullName evidence="3 6">DNA polymerase alpha subunit B</fullName>
    </recommendedName>
</protein>
<dbReference type="Pfam" id="PF04042">
    <property type="entry name" value="DNA_pol_E_B"/>
    <property type="match status" value="1"/>
</dbReference>
<dbReference type="eggNOG" id="KOG1625">
    <property type="taxonomic scope" value="Eukaryota"/>
</dbReference>
<evidence type="ECO:0000259" key="9">
    <source>
        <dbReference type="Pfam" id="PF22062"/>
    </source>
</evidence>
<reference evidence="11" key="2">
    <citation type="submission" date="2012-08" db="EMBL/GenBank/DDBJ databases">
        <title>Genome sequence of Kazachstania naganishii.</title>
        <authorList>
            <person name="Gordon J.L."/>
            <person name="Armisen D."/>
            <person name="Proux-Wera E."/>
            <person name="OhEigeartaigh S.S."/>
            <person name="Byrne K.P."/>
            <person name="Wolfe K.H."/>
        </authorList>
    </citation>
    <scope>NUCLEOTIDE SEQUENCE [LARGE SCALE GENOMIC DNA]</scope>
    <source>
        <strain evidence="11">ATCC MYA-139 / BCRC 22969 / CBS 8797 / CCRC 22969 / KCTC 17520 / NBRC 10181 / NCYC 3082</strain>
    </source>
</reference>
<evidence type="ECO:0000256" key="6">
    <source>
        <dbReference type="PIRNR" id="PIRNR018300"/>
    </source>
</evidence>
<dbReference type="OrthoDB" id="336885at2759"/>
<dbReference type="AlphaFoldDB" id="J7RPA8"/>
<feature type="domain" description="DNA polymerase alpha/delta/epsilon subunit B" evidence="8">
    <location>
        <begin position="373"/>
        <end position="608"/>
    </location>
</feature>
<comment type="similarity">
    <text evidence="2 6">Belongs to the DNA polymerase alpha subunit B family.</text>
</comment>
<accession>J7RPA8</accession>
<dbReference type="Gene3D" id="3.60.21.60">
    <property type="match status" value="2"/>
</dbReference>
<dbReference type="GO" id="GO:0016233">
    <property type="term" value="P:telomere capping"/>
    <property type="evidence" value="ECO:0007669"/>
    <property type="project" value="EnsemblFungi"/>
</dbReference>
<sequence length="672" mass="75221">MVQGDNLIVSKFGVEAAKPEIKSLLENLSSIYAITLEDLYIKWEQFSINQKHETSTELNLKNLDEFKQFLQAQMEKHAASVENVLSRSIKTGNTSLPSIKKPKQIRGITSGSSLFGFNVPKTPQTNKKQKVDFSADGSSSKLHFIKTEGETSVSDIEIKSEDNSKNLGSNTGTPLAHKVKSGDVPGRIIDSLNPENIEIAVGINTEEPSSEVKIQPYYDPSKYKFRIMRQNLVESSEVLNEQIEIFTKLVQAHLKLTDSDFGDPTIQSQNVIYAVGRIVPDSPSAEGFLNEQSLSLETSRLNGIGRRIRLKLDNISDTSLFVGQIVALKGSNANGEAFLVEDILDMPYPDAPVSTEEDINLYKNSLKGESAKIVVTAGPYFPDNSLDISYLSDFVERVNNESKPHIVIMYGPFIDVTNSMIMEGRIPTFPHLKVQPRTLDELFTRLVLPILKNINPKIQVILIPSTRDVSSNHSSYPQDSFDRKGLQLPKNFKCFTNPSTFQLNETFFGCSNADIFKDMKEILKGGDISMRNRFDRIAEHMLQQRRFYPVFPGSLRSITVPAKNENSKKIHKHISGVDLEVSYLGLTEFVGNFAPDVIMVPSDMSPFARVVKNVVFINPGKFVKARGARGTHAQISICCPNLEDRKLTKLENDEVLYLHNVWKRSRVDIVGN</sequence>
<evidence type="ECO:0000256" key="5">
    <source>
        <dbReference type="ARBA" id="ARBA00023242"/>
    </source>
</evidence>
<dbReference type="GeneID" id="34527235"/>
<keyword evidence="5 6" id="KW-0539">Nucleus</keyword>
<keyword evidence="4 6" id="KW-0235">DNA replication</keyword>
<dbReference type="GO" id="GO:0003677">
    <property type="term" value="F:DNA binding"/>
    <property type="evidence" value="ECO:0007669"/>
    <property type="project" value="InterPro"/>
</dbReference>
<dbReference type="RefSeq" id="XP_022465748.1">
    <property type="nucleotide sequence ID" value="XM_022609343.1"/>
</dbReference>
<proteinExistence type="inferred from homology"/>
<dbReference type="PIRSF" id="PIRSF018300">
    <property type="entry name" value="DNA_pol_alph_2"/>
    <property type="match status" value="1"/>
</dbReference>
<reference evidence="10 11" key="1">
    <citation type="journal article" date="2011" name="Proc. Natl. Acad. Sci. U.S.A.">
        <title>Evolutionary erosion of yeast sex chromosomes by mating-type switching accidents.</title>
        <authorList>
            <person name="Gordon J.L."/>
            <person name="Armisen D."/>
            <person name="Proux-Wera E."/>
            <person name="Oheigeartaigh S.S."/>
            <person name="Byrne K.P."/>
            <person name="Wolfe K.H."/>
        </authorList>
    </citation>
    <scope>NUCLEOTIDE SEQUENCE [LARGE SCALE GENOMIC DNA]</scope>
    <source>
        <strain evidence="11">ATCC MYA-139 / BCRC 22969 / CBS 8797 / CCRC 22969 / KCTC 17520 / NBRC 10181 / NCYC 3082</strain>
    </source>
</reference>
<dbReference type="Pfam" id="PF22062">
    <property type="entry name" value="OB_DPOA2"/>
    <property type="match status" value="1"/>
</dbReference>
<feature type="domain" description="DNA polymerase alpha subunit B OB" evidence="9">
    <location>
        <begin position="236"/>
        <end position="345"/>
    </location>
</feature>
<evidence type="ECO:0000256" key="4">
    <source>
        <dbReference type="ARBA" id="ARBA00022705"/>
    </source>
</evidence>
<comment type="subcellular location">
    <subcellularLocation>
        <location evidence="1 6">Nucleus</location>
    </subcellularLocation>
</comment>
<dbReference type="OMA" id="PFLDIEH"/>
<dbReference type="GO" id="GO:0006270">
    <property type="term" value="P:DNA replication initiation"/>
    <property type="evidence" value="ECO:0007669"/>
    <property type="project" value="EnsemblFungi"/>
</dbReference>
<feature type="region of interest" description="Disordered" evidence="7">
    <location>
        <begin position="155"/>
        <end position="179"/>
    </location>
</feature>
<dbReference type="GO" id="GO:0005658">
    <property type="term" value="C:alpha DNA polymerase:primase complex"/>
    <property type="evidence" value="ECO:0007669"/>
    <property type="project" value="EnsemblFungi"/>
</dbReference>
<dbReference type="InterPro" id="IPR007185">
    <property type="entry name" value="DNA_pol_a/d/e_bsu"/>
</dbReference>
<dbReference type="GO" id="GO:0005635">
    <property type="term" value="C:nuclear envelope"/>
    <property type="evidence" value="ECO:0007669"/>
    <property type="project" value="EnsemblFungi"/>
</dbReference>
<dbReference type="STRING" id="1071383.J7RPA8"/>
<dbReference type="KEGG" id="kng:KNAG_0H00880"/>
<dbReference type="PANTHER" id="PTHR23061">
    <property type="entry name" value="DNA POLYMERASE 2 ALPHA 70 KDA SUBUNIT"/>
    <property type="match status" value="1"/>
</dbReference>
<dbReference type="PANTHER" id="PTHR23061:SF12">
    <property type="entry name" value="DNA POLYMERASE ALPHA SUBUNIT B"/>
    <property type="match status" value="1"/>
</dbReference>
<evidence type="ECO:0000256" key="1">
    <source>
        <dbReference type="ARBA" id="ARBA00004123"/>
    </source>
</evidence>
<dbReference type="Proteomes" id="UP000006310">
    <property type="component" value="Chromosome 8"/>
</dbReference>
<dbReference type="HOGENOM" id="CLU_014923_1_0_1"/>
<dbReference type="EMBL" id="HE978321">
    <property type="protein sequence ID" value="CCK71503.1"/>
    <property type="molecule type" value="Genomic_DNA"/>
</dbReference>
<gene>
    <name evidence="10" type="primary">KNAG0H00880</name>
    <name evidence="10" type="ordered locus">KNAG_0H00880</name>
</gene>
<dbReference type="InterPro" id="IPR016722">
    <property type="entry name" value="DNA_pol_alpha_bsu"/>
</dbReference>